<dbReference type="GO" id="GO:0008270">
    <property type="term" value="F:zinc ion binding"/>
    <property type="evidence" value="ECO:0007669"/>
    <property type="project" value="UniProtKB-KW"/>
</dbReference>
<feature type="domain" description="RING-type" evidence="3">
    <location>
        <begin position="60"/>
        <end position="105"/>
    </location>
</feature>
<feature type="signal peptide" evidence="2">
    <location>
        <begin position="1"/>
        <end position="25"/>
    </location>
</feature>
<dbReference type="PANTHER" id="PTHR46798">
    <property type="entry name" value="OS09G0511500 PROTEIN"/>
    <property type="match status" value="1"/>
</dbReference>
<feature type="chain" id="PRO_5021254043" evidence="2">
    <location>
        <begin position="26"/>
        <end position="365"/>
    </location>
</feature>
<dbReference type="SUPFAM" id="SSF57850">
    <property type="entry name" value="RING/U-box"/>
    <property type="match status" value="1"/>
</dbReference>
<dbReference type="GO" id="GO:0004842">
    <property type="term" value="F:ubiquitin-protein transferase activity"/>
    <property type="evidence" value="ECO:0007669"/>
    <property type="project" value="InterPro"/>
</dbReference>
<name>A0A4Y1QMU9_PRUDU</name>
<keyword evidence="2" id="KW-0732">Signal</keyword>
<dbReference type="AlphaFoldDB" id="A0A4Y1QMU9"/>
<keyword evidence="1" id="KW-0479">Metal-binding</keyword>
<evidence type="ECO:0000256" key="2">
    <source>
        <dbReference type="SAM" id="SignalP"/>
    </source>
</evidence>
<dbReference type="InterPro" id="IPR001841">
    <property type="entry name" value="Znf_RING"/>
</dbReference>
<dbReference type="InterPro" id="IPR013083">
    <property type="entry name" value="Znf_RING/FYVE/PHD"/>
</dbReference>
<dbReference type="PROSITE" id="PS50089">
    <property type="entry name" value="ZF_RING_2"/>
    <property type="match status" value="1"/>
</dbReference>
<proteinExistence type="predicted"/>
<dbReference type="PANTHER" id="PTHR46798:SF20">
    <property type="entry name" value="RING-TYPE DOMAIN-CONTAINING PROTEIN"/>
    <property type="match status" value="1"/>
</dbReference>
<dbReference type="Pfam" id="PF17123">
    <property type="entry name" value="zf-RING_11"/>
    <property type="match status" value="1"/>
</dbReference>
<dbReference type="InterPro" id="IPR044274">
    <property type="entry name" value="RFI2"/>
</dbReference>
<dbReference type="SMART" id="SM00184">
    <property type="entry name" value="RING"/>
    <property type="match status" value="1"/>
</dbReference>
<keyword evidence="1" id="KW-0862">Zinc</keyword>
<gene>
    <name evidence="4" type="ORF">Prudu_001104</name>
</gene>
<sequence>MILWLYKCLCHCAPFFASSSSSSSALLFFSHTLSLCGVFFARAQMDNATSPASSSSTVKCSICMDDVSDDCGRTVVRLRCSHSFHLDCIGSAFNVKGVMECPNCREIENGVWRCFENGSPEPDLYEGMDEEPVDFIDMKTCLTTDLESHIEDADGNFVDPYAVFAGNPNTSHQLNVPPVHSGVFTSQVNWRCDPFICDTCINSFSRGDHTSGANWASVRSATLSAGLDFHAMPNEPFVPRIVERGMLVQIATESPFGLGYQGSNDPVYSNLRRMQQTPTNSSSSAADAYMRRSNGLRGWFPAEYTAPSLVEQTGNSFSWSANLNSNLSEAATHSHHHVQERNAVEPLQLFPEDTGSLLPDINEYA</sequence>
<evidence type="ECO:0000256" key="1">
    <source>
        <dbReference type="PROSITE-ProRule" id="PRU00175"/>
    </source>
</evidence>
<evidence type="ECO:0000259" key="3">
    <source>
        <dbReference type="PROSITE" id="PS50089"/>
    </source>
</evidence>
<dbReference type="Gene3D" id="3.30.40.10">
    <property type="entry name" value="Zinc/RING finger domain, C3HC4 (zinc finger)"/>
    <property type="match status" value="1"/>
</dbReference>
<dbReference type="EMBL" id="AP019297">
    <property type="protein sequence ID" value="BBG93173.1"/>
    <property type="molecule type" value="Genomic_DNA"/>
</dbReference>
<keyword evidence="1" id="KW-0863">Zinc-finger</keyword>
<reference evidence="4" key="1">
    <citation type="journal article" date="2019" name="Science">
        <title>Mutation of a bHLH transcription factor allowed almond domestication.</title>
        <authorList>
            <person name="Sanchez-Perez R."/>
            <person name="Pavan S."/>
            <person name="Mazzeo R."/>
            <person name="Moldovan C."/>
            <person name="Aiese Cigliano R."/>
            <person name="Del Cueto J."/>
            <person name="Ricciardi F."/>
            <person name="Lotti C."/>
            <person name="Ricciardi L."/>
            <person name="Dicenta F."/>
            <person name="Lopez-Marques R.L."/>
            <person name="Lindberg Moller B."/>
        </authorList>
    </citation>
    <scope>NUCLEOTIDE SEQUENCE</scope>
</reference>
<organism evidence="4">
    <name type="scientific">Prunus dulcis</name>
    <name type="common">Almond</name>
    <name type="synonym">Amygdalus dulcis</name>
    <dbReference type="NCBI Taxonomy" id="3755"/>
    <lineage>
        <taxon>Eukaryota</taxon>
        <taxon>Viridiplantae</taxon>
        <taxon>Streptophyta</taxon>
        <taxon>Embryophyta</taxon>
        <taxon>Tracheophyta</taxon>
        <taxon>Spermatophyta</taxon>
        <taxon>Magnoliopsida</taxon>
        <taxon>eudicotyledons</taxon>
        <taxon>Gunneridae</taxon>
        <taxon>Pentapetalae</taxon>
        <taxon>rosids</taxon>
        <taxon>fabids</taxon>
        <taxon>Rosales</taxon>
        <taxon>Rosaceae</taxon>
        <taxon>Amygdaloideae</taxon>
        <taxon>Amygdaleae</taxon>
        <taxon>Prunus</taxon>
    </lineage>
</organism>
<protein>
    <submittedName>
        <fullName evidence="4">RING/U-box superfamily protein</fullName>
    </submittedName>
</protein>
<accession>A0A4Y1QMU9</accession>
<evidence type="ECO:0000313" key="4">
    <source>
        <dbReference type="EMBL" id="BBG93173.1"/>
    </source>
</evidence>